<dbReference type="InterPro" id="IPR008920">
    <property type="entry name" value="TF_FadR/GntR_C"/>
</dbReference>
<dbReference type="PANTHER" id="PTHR43537:SF5">
    <property type="entry name" value="UXU OPERON TRANSCRIPTIONAL REGULATOR"/>
    <property type="match status" value="1"/>
</dbReference>
<dbReference type="SUPFAM" id="SSF48008">
    <property type="entry name" value="GntR ligand-binding domain-like"/>
    <property type="match status" value="1"/>
</dbReference>
<keyword evidence="3" id="KW-0804">Transcription</keyword>
<dbReference type="InterPro" id="IPR011711">
    <property type="entry name" value="GntR_C"/>
</dbReference>
<sequence>MTRRVPSKAERAAAVRREKEEHYRRSFHVEPVSRIADRVAEQVRDYIVENDLEIGARLPSERKLAELVGSSRPTVSQALRSLAVTGLIEIRPGSGAYVLRKPTTAVGTGVQMMIELEPDSIDEAVEMRHLLELAAADLITAKPQLQVTGIEEALQRLRAARGSASEWIAADTNFHVAYVRLAGNRYLTSVFESVHDIVVTKAYERWIVAGEAPPWLTGEEFGAQIALHEPIARALQDRDHAELVTALQRHQEALEEHMGVRR</sequence>
<dbReference type="PROSITE" id="PS50949">
    <property type="entry name" value="HTH_GNTR"/>
    <property type="match status" value="1"/>
</dbReference>
<dbReference type="PANTHER" id="PTHR43537">
    <property type="entry name" value="TRANSCRIPTIONAL REGULATOR, GNTR FAMILY"/>
    <property type="match status" value="1"/>
</dbReference>
<dbReference type="Proteomes" id="UP000184363">
    <property type="component" value="Unassembled WGS sequence"/>
</dbReference>
<keyword evidence="2" id="KW-0238">DNA-binding</keyword>
<evidence type="ECO:0000256" key="2">
    <source>
        <dbReference type="ARBA" id="ARBA00023125"/>
    </source>
</evidence>
<protein>
    <submittedName>
        <fullName evidence="5">Transcriptional regulator, GntR family</fullName>
    </submittedName>
</protein>
<keyword evidence="1" id="KW-0805">Transcription regulation</keyword>
<dbReference type="STRING" id="1848.SAMN05443637_10225"/>
<reference evidence="5 6" key="1">
    <citation type="submission" date="2016-11" db="EMBL/GenBank/DDBJ databases">
        <authorList>
            <person name="Jaros S."/>
            <person name="Januszkiewicz K."/>
            <person name="Wedrychowicz H."/>
        </authorList>
    </citation>
    <scope>NUCLEOTIDE SEQUENCE [LARGE SCALE GENOMIC DNA]</scope>
    <source>
        <strain evidence="5 6">DSM 43832</strain>
    </source>
</reference>
<dbReference type="GO" id="GO:0003677">
    <property type="term" value="F:DNA binding"/>
    <property type="evidence" value="ECO:0007669"/>
    <property type="project" value="UniProtKB-KW"/>
</dbReference>
<dbReference type="SMART" id="SM00895">
    <property type="entry name" value="FCD"/>
    <property type="match status" value="1"/>
</dbReference>
<organism evidence="5 6">
    <name type="scientific">Pseudonocardia thermophila</name>
    <dbReference type="NCBI Taxonomy" id="1848"/>
    <lineage>
        <taxon>Bacteria</taxon>
        <taxon>Bacillati</taxon>
        <taxon>Actinomycetota</taxon>
        <taxon>Actinomycetes</taxon>
        <taxon>Pseudonocardiales</taxon>
        <taxon>Pseudonocardiaceae</taxon>
        <taxon>Pseudonocardia</taxon>
    </lineage>
</organism>
<dbReference type="SMART" id="SM00345">
    <property type="entry name" value="HTH_GNTR"/>
    <property type="match status" value="1"/>
</dbReference>
<name>A0A1M6P3K0_PSETH</name>
<accession>A0A1M6P3K0</accession>
<dbReference type="PRINTS" id="PR00035">
    <property type="entry name" value="HTHGNTR"/>
</dbReference>
<proteinExistence type="predicted"/>
<dbReference type="Pfam" id="PF07729">
    <property type="entry name" value="FCD"/>
    <property type="match status" value="1"/>
</dbReference>
<dbReference type="InterPro" id="IPR036388">
    <property type="entry name" value="WH-like_DNA-bd_sf"/>
</dbReference>
<dbReference type="GO" id="GO:0003700">
    <property type="term" value="F:DNA-binding transcription factor activity"/>
    <property type="evidence" value="ECO:0007669"/>
    <property type="project" value="InterPro"/>
</dbReference>
<dbReference type="OrthoDB" id="3172099at2"/>
<evidence type="ECO:0000313" key="6">
    <source>
        <dbReference type="Proteomes" id="UP000184363"/>
    </source>
</evidence>
<dbReference type="CDD" id="cd07377">
    <property type="entry name" value="WHTH_GntR"/>
    <property type="match status" value="1"/>
</dbReference>
<dbReference type="Gene3D" id="1.10.10.10">
    <property type="entry name" value="Winged helix-like DNA-binding domain superfamily/Winged helix DNA-binding domain"/>
    <property type="match status" value="1"/>
</dbReference>
<dbReference type="InterPro" id="IPR000524">
    <property type="entry name" value="Tscrpt_reg_HTH_GntR"/>
</dbReference>
<gene>
    <name evidence="5" type="ORF">SAMN05443637_10225</name>
</gene>
<evidence type="ECO:0000259" key="4">
    <source>
        <dbReference type="PROSITE" id="PS50949"/>
    </source>
</evidence>
<evidence type="ECO:0000256" key="3">
    <source>
        <dbReference type="ARBA" id="ARBA00023163"/>
    </source>
</evidence>
<dbReference type="AlphaFoldDB" id="A0A1M6P3K0"/>
<dbReference type="SUPFAM" id="SSF46785">
    <property type="entry name" value="Winged helix' DNA-binding domain"/>
    <property type="match status" value="1"/>
</dbReference>
<dbReference type="Gene3D" id="1.20.120.530">
    <property type="entry name" value="GntR ligand-binding domain-like"/>
    <property type="match status" value="1"/>
</dbReference>
<evidence type="ECO:0000256" key="1">
    <source>
        <dbReference type="ARBA" id="ARBA00023015"/>
    </source>
</evidence>
<keyword evidence="6" id="KW-1185">Reference proteome</keyword>
<dbReference type="RefSeq" id="WP_073455190.1">
    <property type="nucleotide sequence ID" value="NZ_CALGVN010000053.1"/>
</dbReference>
<dbReference type="Pfam" id="PF00392">
    <property type="entry name" value="GntR"/>
    <property type="match status" value="1"/>
</dbReference>
<dbReference type="InterPro" id="IPR036390">
    <property type="entry name" value="WH_DNA-bd_sf"/>
</dbReference>
<dbReference type="EMBL" id="FRAP01000002">
    <property type="protein sequence ID" value="SHK02462.1"/>
    <property type="molecule type" value="Genomic_DNA"/>
</dbReference>
<feature type="domain" description="HTH gntR-type" evidence="4">
    <location>
        <begin position="33"/>
        <end position="101"/>
    </location>
</feature>
<evidence type="ECO:0000313" key="5">
    <source>
        <dbReference type="EMBL" id="SHK02462.1"/>
    </source>
</evidence>